<evidence type="ECO:0000313" key="1">
    <source>
        <dbReference type="EMBL" id="KAF7377682.1"/>
    </source>
</evidence>
<dbReference type="OrthoDB" id="2788229at2759"/>
<accession>A0A8H7DLB2</accession>
<dbReference type="AlphaFoldDB" id="A0A8H7DLB2"/>
<gene>
    <name evidence="1" type="ORF">MSAN_00191200</name>
</gene>
<protein>
    <submittedName>
        <fullName evidence="1">Uncharacterized protein</fullName>
    </submittedName>
</protein>
<dbReference type="EMBL" id="JACAZH010000001">
    <property type="protein sequence ID" value="KAF7377682.1"/>
    <property type="molecule type" value="Genomic_DNA"/>
</dbReference>
<name>A0A8H7DLB2_9AGAR</name>
<keyword evidence="2" id="KW-1185">Reference proteome</keyword>
<reference evidence="1" key="1">
    <citation type="submission" date="2020-05" db="EMBL/GenBank/DDBJ databases">
        <title>Mycena genomes resolve the evolution of fungal bioluminescence.</title>
        <authorList>
            <person name="Tsai I.J."/>
        </authorList>
    </citation>
    <scope>NUCLEOTIDE SEQUENCE</scope>
    <source>
        <strain evidence="1">160909Yilan</strain>
    </source>
</reference>
<evidence type="ECO:0000313" key="2">
    <source>
        <dbReference type="Proteomes" id="UP000623467"/>
    </source>
</evidence>
<organism evidence="1 2">
    <name type="scientific">Mycena sanguinolenta</name>
    <dbReference type="NCBI Taxonomy" id="230812"/>
    <lineage>
        <taxon>Eukaryota</taxon>
        <taxon>Fungi</taxon>
        <taxon>Dikarya</taxon>
        <taxon>Basidiomycota</taxon>
        <taxon>Agaricomycotina</taxon>
        <taxon>Agaricomycetes</taxon>
        <taxon>Agaricomycetidae</taxon>
        <taxon>Agaricales</taxon>
        <taxon>Marasmiineae</taxon>
        <taxon>Mycenaceae</taxon>
        <taxon>Mycena</taxon>
    </lineage>
</organism>
<proteinExistence type="predicted"/>
<comment type="caution">
    <text evidence="1">The sequence shown here is derived from an EMBL/GenBank/DDBJ whole genome shotgun (WGS) entry which is preliminary data.</text>
</comment>
<dbReference type="SUPFAM" id="SSF52047">
    <property type="entry name" value="RNI-like"/>
    <property type="match status" value="1"/>
</dbReference>
<sequence>MTPCFNEIASDLRLLKNVRTLKMWLRIVVDRDRSNEDTFFRTGFATAFPNVTHLVLTCYCGTYESHTQPVPLIEMICLFPALRSLHIEKISGPVADPPASAVPPRGLHSLNLGFDSPSTILGWLQSFNHLPNVDSLILLPTIRSNQFSAVRRALQQIGGALHHLEIAARIKWFYDVDLLALFDLTLHPNLRTLLIRDTPDRLNLAELISLLTLLASPSLERISLVADLSLAMDVNLDWTTLDGLLSPVRFPHLKDVTLMHEHSEHRIITNVDDTAAFLRTSLPSLAGSGVLGLNLG</sequence>
<dbReference type="Proteomes" id="UP000623467">
    <property type="component" value="Unassembled WGS sequence"/>
</dbReference>